<dbReference type="Proteomes" id="UP000076727">
    <property type="component" value="Unassembled WGS sequence"/>
</dbReference>
<evidence type="ECO:0000313" key="2">
    <source>
        <dbReference type="Proteomes" id="UP000076727"/>
    </source>
</evidence>
<gene>
    <name evidence="1" type="ORF">DAEQUDRAFT_510560</name>
</gene>
<protein>
    <submittedName>
        <fullName evidence="1">Uncharacterized protein</fullName>
    </submittedName>
</protein>
<dbReference type="EMBL" id="KV429038">
    <property type="protein sequence ID" value="KZT73176.1"/>
    <property type="molecule type" value="Genomic_DNA"/>
</dbReference>
<sequence length="136" mass="14915">MYGLGEACLSGETAGTALLLTLCQVVDCGTTRSATYCRVTARAPSNLSWLSPARKLSAILVVAPSDTLKLPSRSPEYGRGHVDPCIGNGGWANPDDDPPRYQVAGHERTRYRGCVICRATVLEYRYECQLRVRYMT</sequence>
<evidence type="ECO:0000313" key="1">
    <source>
        <dbReference type="EMBL" id="KZT73176.1"/>
    </source>
</evidence>
<accession>A0A165TB22</accession>
<reference evidence="1 2" key="1">
    <citation type="journal article" date="2016" name="Mol. Biol. Evol.">
        <title>Comparative Genomics of Early-Diverging Mushroom-Forming Fungi Provides Insights into the Origins of Lignocellulose Decay Capabilities.</title>
        <authorList>
            <person name="Nagy L.G."/>
            <person name="Riley R."/>
            <person name="Tritt A."/>
            <person name="Adam C."/>
            <person name="Daum C."/>
            <person name="Floudas D."/>
            <person name="Sun H."/>
            <person name="Yadav J.S."/>
            <person name="Pangilinan J."/>
            <person name="Larsson K.H."/>
            <person name="Matsuura K."/>
            <person name="Barry K."/>
            <person name="Labutti K."/>
            <person name="Kuo R."/>
            <person name="Ohm R.A."/>
            <person name="Bhattacharya S.S."/>
            <person name="Shirouzu T."/>
            <person name="Yoshinaga Y."/>
            <person name="Martin F.M."/>
            <person name="Grigoriev I.V."/>
            <person name="Hibbett D.S."/>
        </authorList>
    </citation>
    <scope>NUCLEOTIDE SEQUENCE [LARGE SCALE GENOMIC DNA]</scope>
    <source>
        <strain evidence="1 2">L-15889</strain>
    </source>
</reference>
<proteinExistence type="predicted"/>
<name>A0A165TB22_9APHY</name>
<organism evidence="1 2">
    <name type="scientific">Daedalea quercina L-15889</name>
    <dbReference type="NCBI Taxonomy" id="1314783"/>
    <lineage>
        <taxon>Eukaryota</taxon>
        <taxon>Fungi</taxon>
        <taxon>Dikarya</taxon>
        <taxon>Basidiomycota</taxon>
        <taxon>Agaricomycotina</taxon>
        <taxon>Agaricomycetes</taxon>
        <taxon>Polyporales</taxon>
        <taxon>Fomitopsis</taxon>
    </lineage>
</organism>
<dbReference type="AlphaFoldDB" id="A0A165TB22"/>
<keyword evidence="2" id="KW-1185">Reference proteome</keyword>